<comment type="subcellular location">
    <subcellularLocation>
        <location evidence="1">Cell membrane</location>
        <topology evidence="1">Multi-pass membrane protein</topology>
    </subcellularLocation>
</comment>
<keyword evidence="4 7" id="KW-0812">Transmembrane</keyword>
<organism evidence="8 9">
    <name type="scientific">Branchiibius hedensis</name>
    <dbReference type="NCBI Taxonomy" id="672460"/>
    <lineage>
        <taxon>Bacteria</taxon>
        <taxon>Bacillati</taxon>
        <taxon>Actinomycetota</taxon>
        <taxon>Actinomycetes</taxon>
        <taxon>Micrococcales</taxon>
        <taxon>Dermacoccaceae</taxon>
        <taxon>Branchiibius</taxon>
    </lineage>
</organism>
<dbReference type="InterPro" id="IPR036259">
    <property type="entry name" value="MFS_trans_sf"/>
</dbReference>
<dbReference type="CDD" id="cd06173">
    <property type="entry name" value="MFS_MefA_like"/>
    <property type="match status" value="1"/>
</dbReference>
<feature type="transmembrane region" description="Helical" evidence="7">
    <location>
        <begin position="49"/>
        <end position="71"/>
    </location>
</feature>
<keyword evidence="6 7" id="KW-0472">Membrane</keyword>
<evidence type="ECO:0000313" key="9">
    <source>
        <dbReference type="Proteomes" id="UP000250028"/>
    </source>
</evidence>
<keyword evidence="9" id="KW-1185">Reference proteome</keyword>
<evidence type="ECO:0000256" key="3">
    <source>
        <dbReference type="ARBA" id="ARBA00022475"/>
    </source>
</evidence>
<dbReference type="OrthoDB" id="4528313at2"/>
<proteinExistence type="predicted"/>
<evidence type="ECO:0000256" key="2">
    <source>
        <dbReference type="ARBA" id="ARBA00022448"/>
    </source>
</evidence>
<protein>
    <submittedName>
        <fullName evidence="8">Predicted arabinose efflux permease, MFS family</fullName>
    </submittedName>
</protein>
<dbReference type="InterPro" id="IPR010290">
    <property type="entry name" value="TM_effector"/>
</dbReference>
<dbReference type="AlphaFoldDB" id="A0A2Y9C2J5"/>
<dbReference type="SUPFAM" id="SSF103473">
    <property type="entry name" value="MFS general substrate transporter"/>
    <property type="match status" value="1"/>
</dbReference>
<keyword evidence="3" id="KW-1003">Cell membrane</keyword>
<feature type="transmembrane region" description="Helical" evidence="7">
    <location>
        <begin position="309"/>
        <end position="333"/>
    </location>
</feature>
<feature type="transmembrane region" description="Helical" evidence="7">
    <location>
        <begin position="375"/>
        <end position="394"/>
    </location>
</feature>
<evidence type="ECO:0000256" key="6">
    <source>
        <dbReference type="ARBA" id="ARBA00023136"/>
    </source>
</evidence>
<dbReference type="RefSeq" id="WP_109687985.1">
    <property type="nucleotide sequence ID" value="NZ_QGDN01000001.1"/>
</dbReference>
<feature type="transmembrane region" description="Helical" evidence="7">
    <location>
        <begin position="20"/>
        <end position="43"/>
    </location>
</feature>
<dbReference type="Gene3D" id="1.20.1250.20">
    <property type="entry name" value="MFS general substrate transporter like domains"/>
    <property type="match status" value="1"/>
</dbReference>
<keyword evidence="5 7" id="KW-1133">Transmembrane helix</keyword>
<dbReference type="PANTHER" id="PTHR23513:SF11">
    <property type="entry name" value="STAPHYLOFERRIN A TRANSPORTER"/>
    <property type="match status" value="1"/>
</dbReference>
<evidence type="ECO:0000256" key="4">
    <source>
        <dbReference type="ARBA" id="ARBA00022692"/>
    </source>
</evidence>
<feature type="transmembrane region" description="Helical" evidence="7">
    <location>
        <begin position="284"/>
        <end position="303"/>
    </location>
</feature>
<sequence>MRGSAKLGVLRHRQFRWFFASGVTNTLGSMMTPIALAFAVLSIDNSAGALAKVLAVEMTANIIFVLFGGVVSDRLPRRLVLQTCRIAMAIVLGALAALMFTGHATIGWFMLLGGLAGGISAFSMPALQGIVPQLVPAGELQEANALMSFVRNGSNFLGPALGSALVVAGGPQWAFVIDALTFVASSLLLLPVSLPPPAKGATSFIADLRTGWGEFRSRTWLWVIVLAFSVLNAIQSGAIGVLGPVIAKNHDSLGIKGWGLVLSAEAVGMLLMSLVLLRIRLNRPLLSGMLGISLFSVVILMLGLDPMTIPLMAVAFIGGAGIETFGTGWNVAMMQNVPGDVLSRVVSYDMLGSFVAMPVGMLLFGWLATVAPTETVLVVAGIVYAAVALSTLLVPSVRNLRQRSDESATQAALSLPD</sequence>
<evidence type="ECO:0000256" key="1">
    <source>
        <dbReference type="ARBA" id="ARBA00004651"/>
    </source>
</evidence>
<dbReference type="Pfam" id="PF05977">
    <property type="entry name" value="MFS_3"/>
    <property type="match status" value="1"/>
</dbReference>
<feature type="transmembrane region" description="Helical" evidence="7">
    <location>
        <begin position="258"/>
        <end position="277"/>
    </location>
</feature>
<dbReference type="EMBL" id="UESZ01000001">
    <property type="protein sequence ID" value="SSA36193.1"/>
    <property type="molecule type" value="Genomic_DNA"/>
</dbReference>
<reference evidence="9" key="1">
    <citation type="submission" date="2016-10" db="EMBL/GenBank/DDBJ databases">
        <authorList>
            <person name="Varghese N."/>
            <person name="Submissions S."/>
        </authorList>
    </citation>
    <scope>NUCLEOTIDE SEQUENCE [LARGE SCALE GENOMIC DNA]</scope>
    <source>
        <strain evidence="9">DSM 22951</strain>
    </source>
</reference>
<feature type="transmembrane region" description="Helical" evidence="7">
    <location>
        <begin position="106"/>
        <end position="127"/>
    </location>
</feature>
<accession>A0A2Y9C2J5</accession>
<gene>
    <name evidence="8" type="ORF">SAMN04489750_3577</name>
</gene>
<feature type="transmembrane region" description="Helical" evidence="7">
    <location>
        <begin position="219"/>
        <end position="246"/>
    </location>
</feature>
<dbReference type="PANTHER" id="PTHR23513">
    <property type="entry name" value="INTEGRAL MEMBRANE EFFLUX PROTEIN-RELATED"/>
    <property type="match status" value="1"/>
</dbReference>
<evidence type="ECO:0000313" key="8">
    <source>
        <dbReference type="EMBL" id="SSA36193.1"/>
    </source>
</evidence>
<feature type="transmembrane region" description="Helical" evidence="7">
    <location>
        <begin position="345"/>
        <end position="369"/>
    </location>
</feature>
<name>A0A2Y9C2J5_9MICO</name>
<dbReference type="GO" id="GO:0005886">
    <property type="term" value="C:plasma membrane"/>
    <property type="evidence" value="ECO:0007669"/>
    <property type="project" value="UniProtKB-SubCell"/>
</dbReference>
<dbReference type="Proteomes" id="UP000250028">
    <property type="component" value="Unassembled WGS sequence"/>
</dbReference>
<keyword evidence="2" id="KW-0813">Transport</keyword>
<feature type="transmembrane region" description="Helical" evidence="7">
    <location>
        <begin position="83"/>
        <end position="100"/>
    </location>
</feature>
<evidence type="ECO:0000256" key="5">
    <source>
        <dbReference type="ARBA" id="ARBA00022989"/>
    </source>
</evidence>
<evidence type="ECO:0000256" key="7">
    <source>
        <dbReference type="SAM" id="Phobius"/>
    </source>
</evidence>